<feature type="region of interest" description="Disordered" evidence="2">
    <location>
        <begin position="1"/>
        <end position="23"/>
    </location>
</feature>
<reference evidence="4 5" key="1">
    <citation type="submission" date="2018-05" db="EMBL/GenBank/DDBJ databases">
        <title>Evolution of GPA BGCs.</title>
        <authorList>
            <person name="Waglechner N."/>
            <person name="Wright G.D."/>
        </authorList>
    </citation>
    <scope>NUCLEOTIDE SEQUENCE [LARGE SCALE GENOMIC DNA]</scope>
    <source>
        <strain evidence="4 5">DSM 5908</strain>
    </source>
</reference>
<feature type="compositionally biased region" description="Low complexity" evidence="2">
    <location>
        <begin position="636"/>
        <end position="651"/>
    </location>
</feature>
<feature type="region of interest" description="Disordered" evidence="2">
    <location>
        <begin position="636"/>
        <end position="655"/>
    </location>
</feature>
<name>A0A428VX20_AMYBA</name>
<protein>
    <submittedName>
        <fullName evidence="4">DUF4157 domain-containing protein</fullName>
    </submittedName>
</protein>
<dbReference type="RefSeq" id="WP_020647194.1">
    <property type="nucleotide sequence ID" value="NZ_QHHU01000109.1"/>
</dbReference>
<organism evidence="4 5">
    <name type="scientific">Amycolatopsis balhimycina DSM 5908</name>
    <dbReference type="NCBI Taxonomy" id="1081091"/>
    <lineage>
        <taxon>Bacteria</taxon>
        <taxon>Bacillati</taxon>
        <taxon>Actinomycetota</taxon>
        <taxon>Actinomycetes</taxon>
        <taxon>Pseudonocardiales</taxon>
        <taxon>Pseudonocardiaceae</taxon>
        <taxon>Amycolatopsis</taxon>
    </lineage>
</organism>
<evidence type="ECO:0000313" key="4">
    <source>
        <dbReference type="EMBL" id="RSM35347.1"/>
    </source>
</evidence>
<feature type="domain" description="eCIS core" evidence="3">
    <location>
        <begin position="145"/>
        <end position="220"/>
    </location>
</feature>
<evidence type="ECO:0000256" key="1">
    <source>
        <dbReference type="SAM" id="Coils"/>
    </source>
</evidence>
<accession>A0A428VX20</accession>
<keyword evidence="1" id="KW-0175">Coiled coil</keyword>
<keyword evidence="5" id="KW-1185">Reference proteome</keyword>
<dbReference type="Proteomes" id="UP000286716">
    <property type="component" value="Unassembled WGS sequence"/>
</dbReference>
<evidence type="ECO:0000259" key="3">
    <source>
        <dbReference type="Pfam" id="PF13699"/>
    </source>
</evidence>
<comment type="caution">
    <text evidence="4">The sequence shown here is derived from an EMBL/GenBank/DDBJ whole genome shotgun (WGS) entry which is preliminary data.</text>
</comment>
<dbReference type="Pfam" id="PF13699">
    <property type="entry name" value="eCIS_core"/>
    <property type="match status" value="1"/>
</dbReference>
<evidence type="ECO:0000256" key="2">
    <source>
        <dbReference type="SAM" id="MobiDB-lite"/>
    </source>
</evidence>
<sequence>MTELTRQIGPAHPARQAEPDRAPQGRQLAVGNAALGRLFGGPVPGGTDFTAGGNAAASRLLGAQVRRCGPDPCSCTEDEEPELRVHRSALGTTGPQVRRCGAGPCSCAEEAEEPEYPVRRSAAGTAGPSPAFLGALDRSGAGGALPDGFRSVAEDRFGADFGAVRLHTDSAAAAASEVISARAFTIGDDVYFARGEYRPETVRGQRLLAHELTHVVQGGGPRAAGSWLSHPADPAERAAEAAAEAFLAGGTVSTMDSAQAQVHRDAPPAPDTTAAPAIITAVRADDVPGVVRLLDGHTRPELAALRGTVNAAIGTRLESWLFTGGLAAVPDPEGFGAVPQGPAPEAEHGLRLLWPALTLIERLRFYDEGWRELEQAQLDVIRAASADERAVARTDTAALAPVYAGLEPKEEFQARSLIDPTPDGRYAAAEQLLRRAPGVFHDEEDAVFDSLMDLSPTQRQQFYRAHEPAISSLMSDSRRDLLHNLAYGSEADALIARLREATEGRRDDMAAVQDVVDRAVRLFQERGTLRASLQAGSLPPADRATVEARLRELDDLDKLLRFDRGGDGTLDPAGFLGRLADARGDAGAFTADAQRLGQFASPAEARRQAFETAKQRVLMADGDVDTLRAALIGLHAPRTAAPGPGGPSAADQAEDERLRRELLADPAVTAVIDGLTPYQRMRVTDAVTADAFVETLGHLNDALQGGQWGPFFVELVRIARNPAWRARYQATAPDPFGVYAQVHGDERAIMETILADPARVPLRALLAFTGDADVLATAASELTDDQRGQLRTGYLLVTEPPIGPPTEAEAAAVTAYREFEAQLRSSQTTLHISFDDAGYQRVLWAVLGSDPTRDEMATGEGRFRAAELMYRQQQAKLGLDRGAAAGFTEADETMVAAGREFAARFEPLRAARRLSTVDFAALAALHDRFTGRASEFEQASNTVGELAGMIAATVAGVVVIAATGGAATPGVVALAAAAGAGSRVLTREMIGGDFYTAASATGARDALLGAVDAALAVVGASLAARGAQLLGVGGHALTSGAARVAGAVAEEASGAAVEAGSSLARRVAAGAVESALDGAFSGAVSEAFGTMTDEATWRRGVWSGLVRVGEAALVAGLTGLATGGLLGAAMPLAAAGAGRLWNAVVGQGIERKLADAGASALLADARRAAQAGQTAEVDRLVQQMENHLTADEAGALRQELNAELREVLGHPPGTASSGSEAQSRLLAESAAIEDGAALRTEQLEAEFDIVRRSEPQPSTADGYVDEVDLGNGHTWRRREDGTWCRFSTRSLCGTTIPGVRGMSPEELARFESAQAGVSHIRSQLAAARRLSEDYPGVAAKLEAARIPGRRTINLEALTEHEREVLGDVFPNADLETLTLRQVQDARGVPGRELNALYSAEEKALDNLSDASLPLYQRMRARTPTERARDVVLRRGQVDQISRLAPPSGALDVDHVYPLRLIVEMPGFRELELAEQRMIINDPEILLAVDSGMNRSRGDRLWTAEWPGRRNYDALALQRAADAEERAIARIRSEIARLSRR</sequence>
<dbReference type="EMBL" id="QHHU01000109">
    <property type="protein sequence ID" value="RSM35347.1"/>
    <property type="molecule type" value="Genomic_DNA"/>
</dbReference>
<feature type="coiled-coil region" evidence="1">
    <location>
        <begin position="1513"/>
        <end position="1540"/>
    </location>
</feature>
<dbReference type="InterPro" id="IPR025295">
    <property type="entry name" value="eCIS_core_dom"/>
</dbReference>
<gene>
    <name evidence="4" type="ORF">DMA12_44675</name>
</gene>
<dbReference type="OrthoDB" id="9153660at2"/>
<evidence type="ECO:0000313" key="5">
    <source>
        <dbReference type="Proteomes" id="UP000286716"/>
    </source>
</evidence>
<proteinExistence type="predicted"/>